<dbReference type="PROSITE" id="PS50940">
    <property type="entry name" value="CHIT_BIND_II"/>
    <property type="match status" value="1"/>
</dbReference>
<dbReference type="GO" id="GO:0008061">
    <property type="term" value="F:chitin binding"/>
    <property type="evidence" value="ECO:0007669"/>
    <property type="project" value="InterPro"/>
</dbReference>
<sequence length="250" mass="28319">MYIIKVFLSTILIFNPAHSNNLGNTQQASYKETSLCGTFQSFQYKSWKKVETRFKRQHDSVLSFLSLKLRNRLSNEAAGKLKEVVKRNVPRQRGKRQIPRDWGELDNGNSLYSRFESTVHHQTQTTNGFSTFAEYHYAENVGQNFPTIMGMFHQVNQNFDMAQKFVNFPEIRCDPFLSKSMVINPRGVTCADACEPEPENVFGTIGICTATYCTCNSAQGNQPQTCEANQVFDPSTFSCADPSQTVLCSD</sequence>
<dbReference type="InterPro" id="IPR002557">
    <property type="entry name" value="Chitin-bd_dom"/>
</dbReference>
<name>A0A8J2K637_9HEXA</name>
<evidence type="ECO:0000256" key="1">
    <source>
        <dbReference type="SAM" id="SignalP"/>
    </source>
</evidence>
<reference evidence="3" key="1">
    <citation type="submission" date="2021-06" db="EMBL/GenBank/DDBJ databases">
        <authorList>
            <person name="Hodson N. C."/>
            <person name="Mongue J. A."/>
            <person name="Jaron S. K."/>
        </authorList>
    </citation>
    <scope>NUCLEOTIDE SEQUENCE</scope>
</reference>
<evidence type="ECO:0000259" key="2">
    <source>
        <dbReference type="PROSITE" id="PS50940"/>
    </source>
</evidence>
<dbReference type="EMBL" id="CAJVCH010257106">
    <property type="protein sequence ID" value="CAG7733823.1"/>
    <property type="molecule type" value="Genomic_DNA"/>
</dbReference>
<gene>
    <name evidence="3" type="ORF">AFUS01_LOCUS22246</name>
</gene>
<protein>
    <recommendedName>
        <fullName evidence="2">Chitin-binding type-2 domain-containing protein</fullName>
    </recommendedName>
</protein>
<feature type="domain" description="Chitin-binding type-2" evidence="2">
    <location>
        <begin position="191"/>
        <end position="250"/>
    </location>
</feature>
<dbReference type="Proteomes" id="UP000708208">
    <property type="component" value="Unassembled WGS sequence"/>
</dbReference>
<evidence type="ECO:0000313" key="4">
    <source>
        <dbReference type="Proteomes" id="UP000708208"/>
    </source>
</evidence>
<proteinExistence type="predicted"/>
<evidence type="ECO:0000313" key="3">
    <source>
        <dbReference type="EMBL" id="CAG7733823.1"/>
    </source>
</evidence>
<comment type="caution">
    <text evidence="3">The sequence shown here is derived from an EMBL/GenBank/DDBJ whole genome shotgun (WGS) entry which is preliminary data.</text>
</comment>
<keyword evidence="1" id="KW-0732">Signal</keyword>
<keyword evidence="4" id="KW-1185">Reference proteome</keyword>
<feature type="signal peptide" evidence="1">
    <location>
        <begin position="1"/>
        <end position="19"/>
    </location>
</feature>
<dbReference type="OrthoDB" id="8295384at2759"/>
<accession>A0A8J2K637</accession>
<dbReference type="GO" id="GO:0005576">
    <property type="term" value="C:extracellular region"/>
    <property type="evidence" value="ECO:0007669"/>
    <property type="project" value="InterPro"/>
</dbReference>
<organism evidence="3 4">
    <name type="scientific">Allacma fusca</name>
    <dbReference type="NCBI Taxonomy" id="39272"/>
    <lineage>
        <taxon>Eukaryota</taxon>
        <taxon>Metazoa</taxon>
        <taxon>Ecdysozoa</taxon>
        <taxon>Arthropoda</taxon>
        <taxon>Hexapoda</taxon>
        <taxon>Collembola</taxon>
        <taxon>Symphypleona</taxon>
        <taxon>Sminthuridae</taxon>
        <taxon>Allacma</taxon>
    </lineage>
</organism>
<feature type="chain" id="PRO_5035315782" description="Chitin-binding type-2 domain-containing protein" evidence="1">
    <location>
        <begin position="20"/>
        <end position="250"/>
    </location>
</feature>
<dbReference type="AlphaFoldDB" id="A0A8J2K637"/>